<accession>A0A327NF86</accession>
<dbReference type="AlphaFoldDB" id="A0A327NF86"/>
<name>A0A327NF86_9BACT</name>
<dbReference type="Proteomes" id="UP000249016">
    <property type="component" value="Unassembled WGS sequence"/>
</dbReference>
<reference evidence="1 2" key="1">
    <citation type="submission" date="2018-06" db="EMBL/GenBank/DDBJ databases">
        <title>Spirosoma sp. HMF3257 Genome sequencing and assembly.</title>
        <authorList>
            <person name="Kang H."/>
            <person name="Cha I."/>
            <person name="Kim H."/>
            <person name="Kang J."/>
            <person name="Joh K."/>
        </authorList>
    </citation>
    <scope>NUCLEOTIDE SEQUENCE [LARGE SCALE GENOMIC DNA]</scope>
    <source>
        <strain evidence="1 2">HMF3257</strain>
    </source>
</reference>
<organism evidence="1 2">
    <name type="scientific">Spirosoma telluris</name>
    <dbReference type="NCBI Taxonomy" id="2183553"/>
    <lineage>
        <taxon>Bacteria</taxon>
        <taxon>Pseudomonadati</taxon>
        <taxon>Bacteroidota</taxon>
        <taxon>Cytophagia</taxon>
        <taxon>Cytophagales</taxon>
        <taxon>Cytophagaceae</taxon>
        <taxon>Spirosoma</taxon>
    </lineage>
</organism>
<evidence type="ECO:0000313" key="1">
    <source>
        <dbReference type="EMBL" id="RAI72909.1"/>
    </source>
</evidence>
<sequence>MADMYLRKKATEILSNLVLPLNIFRDKKELFTSTIEILRSYSLSNYITIVLPDKVEEGEKGSSSYYYYDSNKIVYETKIQRINFNKLEYISKLYQIEDYKFLPIIYPSNFKSVIIIPIQYGTDKMGIIQIATKRKITQLFNEDLIFYSQVGSKLGNTLHFLAFFTAFWKMPTLLTNKKSSFVYEEINNRAKEIFNSDITILFDYDPDKRYGLSKAYILGDLYIKEQQKQSTSELENIDMVHITLQHGAIYIQNQQEYLHYWTPEKRQWKSETYSQDFWQREKIKSFASIKFEINNKTLGCLFLNFRDSEQVLITILKIN</sequence>
<keyword evidence="2" id="KW-1185">Reference proteome</keyword>
<dbReference type="RefSeq" id="WP_146619387.1">
    <property type="nucleotide sequence ID" value="NZ_QLII01000004.1"/>
</dbReference>
<evidence type="ECO:0000313" key="2">
    <source>
        <dbReference type="Proteomes" id="UP000249016"/>
    </source>
</evidence>
<proteinExistence type="predicted"/>
<gene>
    <name evidence="1" type="ORF">HMF3257_39075</name>
</gene>
<comment type="caution">
    <text evidence="1">The sequence shown here is derived from an EMBL/GenBank/DDBJ whole genome shotgun (WGS) entry which is preliminary data.</text>
</comment>
<protein>
    <submittedName>
        <fullName evidence="1">Uncharacterized protein</fullName>
    </submittedName>
</protein>
<dbReference type="EMBL" id="QLII01000004">
    <property type="protein sequence ID" value="RAI72909.1"/>
    <property type="molecule type" value="Genomic_DNA"/>
</dbReference>